<evidence type="ECO:0000313" key="2">
    <source>
        <dbReference type="EMBL" id="PIP60676.1"/>
    </source>
</evidence>
<keyword evidence="1" id="KW-1133">Transmembrane helix</keyword>
<evidence type="ECO:0000313" key="3">
    <source>
        <dbReference type="Proteomes" id="UP000231581"/>
    </source>
</evidence>
<protein>
    <submittedName>
        <fullName evidence="2">Uncharacterized protein</fullName>
    </submittedName>
</protein>
<organism evidence="2 3">
    <name type="scientific">Candidatus Uhrbacteria bacterium CG22_combo_CG10-13_8_21_14_all_47_17</name>
    <dbReference type="NCBI Taxonomy" id="1975041"/>
    <lineage>
        <taxon>Bacteria</taxon>
        <taxon>Candidatus Uhriibacteriota</taxon>
    </lineage>
</organism>
<feature type="transmembrane region" description="Helical" evidence="1">
    <location>
        <begin position="186"/>
        <end position="204"/>
    </location>
</feature>
<feature type="transmembrane region" description="Helical" evidence="1">
    <location>
        <begin position="16"/>
        <end position="34"/>
    </location>
</feature>
<dbReference type="AlphaFoldDB" id="A0A2H0BSL5"/>
<keyword evidence="1" id="KW-0472">Membrane</keyword>
<comment type="caution">
    <text evidence="2">The sequence shown here is derived from an EMBL/GenBank/DDBJ whole genome shotgun (WGS) entry which is preliminary data.</text>
</comment>
<sequence>MNEPSSIHSITRSPSTYLRLLLIATGVTLAMIFLRQPNADIVDFLNNQAKNLTVLYAILVGFIAAEVLSRRRKMDEHIALELNKVRRMYHLSLHLAKANPGLQAWFEQMKESIKFYLKSFEKRRFLEYEKGNPLFRKITYTIYSLPLEKMKYGNDMFASLLSAAASATEAREYIRQTLYQQYVGKFAWMTLLLVSITFGSFIILSTPEDAPHRFAAGIIVFNLFLVLQLIYEYGRINKIKSRAYNKLYRQDLISLGLNGNKE</sequence>
<dbReference type="InterPro" id="IPR025333">
    <property type="entry name" value="DUF4239"/>
</dbReference>
<name>A0A2H0BSL5_9BACT</name>
<keyword evidence="1" id="KW-0812">Transmembrane</keyword>
<gene>
    <name evidence="2" type="ORF">COX00_01795</name>
</gene>
<proteinExistence type="predicted"/>
<accession>A0A2H0BSL5</accession>
<dbReference type="Pfam" id="PF14023">
    <property type="entry name" value="Bestrophin-like"/>
    <property type="match status" value="1"/>
</dbReference>
<dbReference type="Proteomes" id="UP000231581">
    <property type="component" value="Unassembled WGS sequence"/>
</dbReference>
<feature type="transmembrane region" description="Helical" evidence="1">
    <location>
        <begin position="54"/>
        <end position="69"/>
    </location>
</feature>
<reference evidence="2 3" key="1">
    <citation type="submission" date="2017-09" db="EMBL/GenBank/DDBJ databases">
        <title>Depth-based differentiation of microbial function through sediment-hosted aquifers and enrichment of novel symbionts in the deep terrestrial subsurface.</title>
        <authorList>
            <person name="Probst A.J."/>
            <person name="Ladd B."/>
            <person name="Jarett J.K."/>
            <person name="Geller-Mcgrath D.E."/>
            <person name="Sieber C.M."/>
            <person name="Emerson J.B."/>
            <person name="Anantharaman K."/>
            <person name="Thomas B.C."/>
            <person name="Malmstrom R."/>
            <person name="Stieglmeier M."/>
            <person name="Klingl A."/>
            <person name="Woyke T."/>
            <person name="Ryan C.M."/>
            <person name="Banfield J.F."/>
        </authorList>
    </citation>
    <scope>NUCLEOTIDE SEQUENCE [LARGE SCALE GENOMIC DNA]</scope>
    <source>
        <strain evidence="2">CG22_combo_CG10-13_8_21_14_all_47_17</strain>
    </source>
</reference>
<dbReference type="EMBL" id="PCSZ01000039">
    <property type="protein sequence ID" value="PIP60676.1"/>
    <property type="molecule type" value="Genomic_DNA"/>
</dbReference>
<evidence type="ECO:0000256" key="1">
    <source>
        <dbReference type="SAM" id="Phobius"/>
    </source>
</evidence>
<feature type="transmembrane region" description="Helical" evidence="1">
    <location>
        <begin position="210"/>
        <end position="231"/>
    </location>
</feature>